<evidence type="ECO:0000313" key="1">
    <source>
        <dbReference type="EMBL" id="OLZ44672.1"/>
    </source>
</evidence>
<proteinExistence type="predicted"/>
<organism evidence="1 2">
    <name type="scientific">Amycolatopsis coloradensis</name>
    <dbReference type="NCBI Taxonomy" id="76021"/>
    <lineage>
        <taxon>Bacteria</taxon>
        <taxon>Bacillati</taxon>
        <taxon>Actinomycetota</taxon>
        <taxon>Actinomycetes</taxon>
        <taxon>Pseudonocardiales</taxon>
        <taxon>Pseudonocardiaceae</taxon>
        <taxon>Amycolatopsis</taxon>
    </lineage>
</organism>
<protein>
    <submittedName>
        <fullName evidence="1">Uncharacterized protein</fullName>
    </submittedName>
</protein>
<evidence type="ECO:0000313" key="2">
    <source>
        <dbReference type="Proteomes" id="UP000187486"/>
    </source>
</evidence>
<sequence length="97" mass="10799">MEPDASYEQPVLLGQIAVQLIEVVTGPRVHPARDHDESLFDGRSYPFGADWAVEVTGPAVEHMRHVADEYKAREVLRHCGRRAGKISNGHQAQRLGD</sequence>
<dbReference type="AlphaFoldDB" id="A0A1R0KGG2"/>
<comment type="caution">
    <text evidence="1">The sequence shown here is derived from an EMBL/GenBank/DDBJ whole genome shotgun (WGS) entry which is preliminary data.</text>
</comment>
<dbReference type="EMBL" id="MQUQ01000023">
    <property type="protein sequence ID" value="OLZ44672.1"/>
    <property type="molecule type" value="Genomic_DNA"/>
</dbReference>
<keyword evidence="2" id="KW-1185">Reference proteome</keyword>
<name>A0A1R0KGG2_9PSEU</name>
<accession>A0A1R0KGG2</accession>
<gene>
    <name evidence="1" type="ORF">BS329_35775</name>
</gene>
<dbReference type="Proteomes" id="UP000187486">
    <property type="component" value="Unassembled WGS sequence"/>
</dbReference>
<reference evidence="1 2" key="1">
    <citation type="submission" date="2016-01" db="EMBL/GenBank/DDBJ databases">
        <title>Amycolatopsis coloradensis genome sequencing and assembly.</title>
        <authorList>
            <person name="Mayilraj S."/>
        </authorList>
    </citation>
    <scope>NUCLEOTIDE SEQUENCE [LARGE SCALE GENOMIC DNA]</scope>
    <source>
        <strain evidence="1 2">DSM 44225</strain>
    </source>
</reference>